<dbReference type="SUPFAM" id="SSF53335">
    <property type="entry name" value="S-adenosyl-L-methionine-dependent methyltransferases"/>
    <property type="match status" value="1"/>
</dbReference>
<dbReference type="CDD" id="cd02440">
    <property type="entry name" value="AdoMet_MTases"/>
    <property type="match status" value="1"/>
</dbReference>
<protein>
    <submittedName>
        <fullName evidence="2">Methyltransferase type 11</fullName>
    </submittedName>
</protein>
<dbReference type="AlphaFoldDB" id="A0A328PKF5"/>
<keyword evidence="2" id="KW-0808">Transferase</keyword>
<dbReference type="RefSeq" id="WP_112093134.1">
    <property type="nucleotide sequence ID" value="NZ_QLOE01000001.1"/>
</dbReference>
<dbReference type="Proteomes" id="UP000249782">
    <property type="component" value="Unassembled WGS sequence"/>
</dbReference>
<evidence type="ECO:0000259" key="1">
    <source>
        <dbReference type="Pfam" id="PF13847"/>
    </source>
</evidence>
<dbReference type="InterPro" id="IPR025714">
    <property type="entry name" value="Methyltranfer_dom"/>
</dbReference>
<dbReference type="PANTHER" id="PTHR43591">
    <property type="entry name" value="METHYLTRANSFERASE"/>
    <property type="match status" value="1"/>
</dbReference>
<dbReference type="Gene3D" id="3.40.50.150">
    <property type="entry name" value="Vaccinia Virus protein VP39"/>
    <property type="match status" value="1"/>
</dbReference>
<keyword evidence="3" id="KW-1185">Reference proteome</keyword>
<keyword evidence="2" id="KW-0489">Methyltransferase</keyword>
<sequence>MKHQDAGKTTRDILNAKNVIEALKIKDGMILVDAGCGDGFISIEASKAIGTGKIYAIDIYEKSINILKKTIKDKNIENIEAIVGDITGKLPIPEATVDIYLMANVLHGLVANKRIRPAMMEIRRVLKPDGALAIVEFKKRSRVGPHPSLRLDPDETSDIIKVYGFYTLKLEDVGPYHYLLLARRSV</sequence>
<comment type="caution">
    <text evidence="2">The sequence shown here is derived from an EMBL/GenBank/DDBJ whole genome shotgun (WGS) entry which is preliminary data.</text>
</comment>
<proteinExistence type="predicted"/>
<dbReference type="OrthoDB" id="1018at2157"/>
<organism evidence="2 3">
    <name type="scientific">Methanothermobacter tenebrarum</name>
    <dbReference type="NCBI Taxonomy" id="680118"/>
    <lineage>
        <taxon>Archaea</taxon>
        <taxon>Methanobacteriati</taxon>
        <taxon>Methanobacteriota</taxon>
        <taxon>Methanomada group</taxon>
        <taxon>Methanobacteria</taxon>
        <taxon>Methanobacteriales</taxon>
        <taxon>Methanobacteriaceae</taxon>
        <taxon>Methanothermobacter</taxon>
    </lineage>
</organism>
<dbReference type="InterPro" id="IPR029063">
    <property type="entry name" value="SAM-dependent_MTases_sf"/>
</dbReference>
<name>A0A328PKF5_9EURY</name>
<evidence type="ECO:0000313" key="3">
    <source>
        <dbReference type="Proteomes" id="UP000249782"/>
    </source>
</evidence>
<dbReference type="EMBL" id="QLOE01000001">
    <property type="protein sequence ID" value="RAO79824.1"/>
    <property type="molecule type" value="Genomic_DNA"/>
</dbReference>
<evidence type="ECO:0000313" key="2">
    <source>
        <dbReference type="EMBL" id="RAO79824.1"/>
    </source>
</evidence>
<dbReference type="GO" id="GO:0008168">
    <property type="term" value="F:methyltransferase activity"/>
    <property type="evidence" value="ECO:0007669"/>
    <property type="project" value="UniProtKB-KW"/>
</dbReference>
<gene>
    <name evidence="2" type="ORF">DPC56_00635</name>
</gene>
<dbReference type="Pfam" id="PF13847">
    <property type="entry name" value="Methyltransf_31"/>
    <property type="match status" value="1"/>
</dbReference>
<reference evidence="2 3" key="1">
    <citation type="submission" date="2018-06" db="EMBL/GenBank/DDBJ databases">
        <title>Draft genome sequence of hyperthermophilic methanogen Methanothermobacter tenebrarum sp. MCM-B 1447.</title>
        <authorList>
            <person name="Pore S.D."/>
            <person name="Dagar S."/>
            <person name="Dhakephalkar P.K."/>
        </authorList>
    </citation>
    <scope>NUCLEOTIDE SEQUENCE [LARGE SCALE GENOMIC DNA]</scope>
    <source>
        <strain evidence="2 3">MCM B 1447</strain>
    </source>
</reference>
<dbReference type="GO" id="GO:0032259">
    <property type="term" value="P:methylation"/>
    <property type="evidence" value="ECO:0007669"/>
    <property type="project" value="UniProtKB-KW"/>
</dbReference>
<feature type="domain" description="Methyltransferase" evidence="1">
    <location>
        <begin position="25"/>
        <end position="138"/>
    </location>
</feature>
<accession>A0A328PKF5</accession>